<keyword evidence="3" id="KW-1185">Reference proteome</keyword>
<dbReference type="EMBL" id="JAGXEW010000002">
    <property type="protein sequence ID" value="KAK1174547.1"/>
    <property type="molecule type" value="Genomic_DNA"/>
</dbReference>
<organism evidence="2 3">
    <name type="scientific">Acipenser oxyrinchus oxyrinchus</name>
    <dbReference type="NCBI Taxonomy" id="40147"/>
    <lineage>
        <taxon>Eukaryota</taxon>
        <taxon>Metazoa</taxon>
        <taxon>Chordata</taxon>
        <taxon>Craniata</taxon>
        <taxon>Vertebrata</taxon>
        <taxon>Euteleostomi</taxon>
        <taxon>Actinopterygii</taxon>
        <taxon>Chondrostei</taxon>
        <taxon>Acipenseriformes</taxon>
        <taxon>Acipenseridae</taxon>
        <taxon>Acipenser</taxon>
    </lineage>
</organism>
<evidence type="ECO:0000313" key="2">
    <source>
        <dbReference type="EMBL" id="KAK1174547.1"/>
    </source>
</evidence>
<dbReference type="GO" id="GO:0003697">
    <property type="term" value="F:single-stranded DNA binding"/>
    <property type="evidence" value="ECO:0007669"/>
    <property type="project" value="TreeGrafter"/>
</dbReference>
<accession>A0AAD8GHT8</accession>
<evidence type="ECO:0000313" key="3">
    <source>
        <dbReference type="Proteomes" id="UP001230051"/>
    </source>
</evidence>
<reference evidence="2" key="1">
    <citation type="submission" date="2022-02" db="EMBL/GenBank/DDBJ databases">
        <title>Atlantic sturgeon de novo genome assembly.</title>
        <authorList>
            <person name="Stock M."/>
            <person name="Klopp C."/>
            <person name="Guiguen Y."/>
            <person name="Cabau C."/>
            <person name="Parinello H."/>
            <person name="Santidrian Yebra-Pimentel E."/>
            <person name="Kuhl H."/>
            <person name="Dirks R.P."/>
            <person name="Guessner J."/>
            <person name="Wuertz S."/>
            <person name="Du K."/>
            <person name="Schartl M."/>
        </authorList>
    </citation>
    <scope>NUCLEOTIDE SEQUENCE</scope>
    <source>
        <strain evidence="2">STURGEONOMICS-FGT-2020</strain>
        <tissue evidence="2">Whole blood</tissue>
    </source>
</reference>
<dbReference type="InterPro" id="IPR039991">
    <property type="entry name" value="SHOC1"/>
</dbReference>
<evidence type="ECO:0000256" key="1">
    <source>
        <dbReference type="SAM" id="MobiDB-lite"/>
    </source>
</evidence>
<dbReference type="PANTHER" id="PTHR35668">
    <property type="entry name" value="PROTEIN SHORTAGE IN CHIASMATA 1 ORTHOLOG"/>
    <property type="match status" value="1"/>
</dbReference>
<comment type="caution">
    <text evidence="2">The sequence shown here is derived from an EMBL/GenBank/DDBJ whole genome shotgun (WGS) entry which is preliminary data.</text>
</comment>
<feature type="region of interest" description="Disordered" evidence="1">
    <location>
        <begin position="1300"/>
        <end position="1335"/>
    </location>
</feature>
<dbReference type="GO" id="GO:0000712">
    <property type="term" value="P:resolution of meiotic recombination intermediates"/>
    <property type="evidence" value="ECO:0007669"/>
    <property type="project" value="InterPro"/>
</dbReference>
<feature type="region of interest" description="Disordered" evidence="1">
    <location>
        <begin position="462"/>
        <end position="510"/>
    </location>
</feature>
<dbReference type="PANTHER" id="PTHR35668:SF1">
    <property type="entry name" value="PROTEIN SHORTAGE IN CHIASMATA 1 ORTHOLOG"/>
    <property type="match status" value="1"/>
</dbReference>
<dbReference type="Proteomes" id="UP001230051">
    <property type="component" value="Unassembled WGS sequence"/>
</dbReference>
<proteinExistence type="predicted"/>
<name>A0AAD8GHT8_ACIOX</name>
<feature type="compositionally biased region" description="Basic and acidic residues" evidence="1">
    <location>
        <begin position="1300"/>
        <end position="1321"/>
    </location>
</feature>
<dbReference type="GO" id="GO:0016887">
    <property type="term" value="F:ATP hydrolysis activity"/>
    <property type="evidence" value="ECO:0007669"/>
    <property type="project" value="InterPro"/>
</dbReference>
<gene>
    <name evidence="2" type="primary">SHOC1</name>
    <name evidence="2" type="ORF">AOXY_G2059</name>
</gene>
<feature type="region of interest" description="Disordered" evidence="1">
    <location>
        <begin position="374"/>
        <end position="397"/>
    </location>
</feature>
<sequence>MTHHSSVFILDGKWGINILPEVESDSNPKERTLKAVEKEEVVFADCLSEFRRQMPTLFSLLGRLRTFSVKDPLLNSRGELFTDEIFFRHCTPFDNAMTGDIVKHGADPRIENYSKISALNEESLMLPFYLESHSPNQKSGTPTAWELRDLLRIASEPMLEGDTTWKEAFQRVSSRLYTHMEADPPFTPPRQHLQTRARLSCKEFSPEQMSPIYINRVVSDAGKEIMEGGVWHAEKHQAALLGLLLAEPLVQKSSLQCHSATEVFRMVGVEPDPSVNVTVERVDYKQLNPDQPSPLETLNTDAHSAPELPPAKAETFSTLTLIQLDNILRKSSMDAEYHRRSATPPENKVKSILKDLKNKNETPTNVQNNIQKAQHTAADVPASKPGQRSDTVPAVRSAKSRQVLEGIEGLPVQPKNGCLIISRSEKNIKDPCNKGTEWRPQQEDLDPLANFIMLRSKLTNAVAAPPKAKSKNESQTKADTKVEDKSSAACATPKEVVSAARPVTPEKAKTETRNTAVIEVQASESQCRAFRVLHDIASPVLFSSKELGISAAALGDFATLAFDQTRFFLKQQEKLVSNSLKQGKPSEKDVTLYKHAAVVHLLVTVRDLLLMCDLNTAVDYLARAKEMYVSTLGSCLDDIWKRLRVVQYISQKNEEANPKIAELQRKMLAWIQRNHSQEQSHKVLVIIRMDSDCVRAILINSLNHVKGLKTAAVFPEENTKLNSKNVLTCLQRYSCVVACSKHIHADFPWQHFSLVVEYDYMEHCGWTQLCTDNNISHMAFKTAIPKTVSSTISQQAPCENESALLLELLIPFVFLTTEGLLNNPELLQTLESRCNITVLVRSYSESLQIFGGTHRYAVITVDECTAIIIQEIEELTMEKASDNIILRLVALSLQYSCCWIIFHSAEGQNSEYHFTGEVFNNLVLIYTALVLFGVKSEDLEIKVVIASGAEETANLLRQIASNTLMNSKRDPLTWLDRSWLSDVPSQAENCLLTFPCVNSLVAQLMLKKASSLEWLLAATFNELQELLPEVPQKVIKLFSDTTALYKLNVSHSPPESLAEETSSDNFLHSGHNNVGHEDFQPRLDFLEGNSQQCLFERQPFLKNNLSYDKGPFSGTEDTECRAQMYQQRGRLYIDKASFITQSIPAASVRDQWGLGGDDESIQNYSVDLWPEKEESYDEQFAGTRPRGSHTERTSSGPAQAVSTLYYSDSARQTNTESYFERRPQHSQVYSAQQRTVSSQIMEEPSFPSGYVGPESNGMPLYVSKQPADSLCLDSHPFARATRSIADSVFAYQKSEYRSDVSRHPDFTRPFRSVSERKRGAESSEGDETSERFSLLPQLKRRRLTYEKVPGRSDGQTRLTFF</sequence>
<feature type="region of interest" description="Disordered" evidence="1">
    <location>
        <begin position="1174"/>
        <end position="1201"/>
    </location>
</feature>
<dbReference type="Pfam" id="PF17825">
    <property type="entry name" value="DUF5587"/>
    <property type="match status" value="3"/>
</dbReference>
<dbReference type="GO" id="GO:0000794">
    <property type="term" value="C:condensed nuclear chromosome"/>
    <property type="evidence" value="ECO:0007669"/>
    <property type="project" value="InterPro"/>
</dbReference>
<feature type="compositionally biased region" description="Basic and acidic residues" evidence="1">
    <location>
        <begin position="470"/>
        <end position="486"/>
    </location>
</feature>
<protein>
    <submittedName>
        <fullName evidence="2">Protein shortage in chiasmata 1 ortholog-like</fullName>
    </submittedName>
</protein>